<dbReference type="OrthoDB" id="9786473at2"/>
<dbReference type="EMBL" id="FJNE01000008">
    <property type="protein sequence ID" value="CZQ99469.1"/>
    <property type="molecule type" value="Genomic_DNA"/>
</dbReference>
<dbReference type="InterPro" id="IPR014509">
    <property type="entry name" value="YjdF-like"/>
</dbReference>
<accession>A0A143YV57</accession>
<dbReference type="Proteomes" id="UP000242754">
    <property type="component" value="Unassembled WGS sequence"/>
</dbReference>
<evidence type="ECO:0008006" key="4">
    <source>
        <dbReference type="Google" id="ProtNLM"/>
    </source>
</evidence>
<proteinExistence type="predicted"/>
<protein>
    <recommendedName>
        <fullName evidence="4">DUF2238 domain-containing protein</fullName>
    </recommendedName>
</protein>
<keyword evidence="1" id="KW-0472">Membrane</keyword>
<dbReference type="Pfam" id="PF09997">
    <property type="entry name" value="DUF2238"/>
    <property type="match status" value="1"/>
</dbReference>
<keyword evidence="3" id="KW-1185">Reference proteome</keyword>
<sequence length="213" mass="24205">MSARVWKGINPIHIGLFVLFLIALTASAINPVNHLFWFGQAVPAILIVSVLAGTYRKFSFTSFVYVIVFLHMLILLVGAHYTYSENPFFNFLKDTWGLRRNYYDRAGHFAQGFSPSFLTKELLSRGGYVKKGRMLSFIVIVMCLGYSAFYELLEFMVALLFGIPPEIVMGFQGDVWDSLWDMLMALIGALVAICIFGSVHDKWMDEKMEQEGI</sequence>
<feature type="transmembrane region" description="Helical" evidence="1">
    <location>
        <begin position="12"/>
        <end position="29"/>
    </location>
</feature>
<evidence type="ECO:0000313" key="2">
    <source>
        <dbReference type="EMBL" id="CZQ99469.1"/>
    </source>
</evidence>
<keyword evidence="1" id="KW-0812">Transmembrane</keyword>
<feature type="transmembrane region" description="Helical" evidence="1">
    <location>
        <begin position="182"/>
        <end position="199"/>
    </location>
</feature>
<feature type="transmembrane region" description="Helical" evidence="1">
    <location>
        <begin position="35"/>
        <end position="55"/>
    </location>
</feature>
<feature type="transmembrane region" description="Helical" evidence="1">
    <location>
        <begin position="135"/>
        <end position="162"/>
    </location>
</feature>
<name>A0A143YV57_9LACT</name>
<evidence type="ECO:0000313" key="3">
    <source>
        <dbReference type="Proteomes" id="UP000242754"/>
    </source>
</evidence>
<dbReference type="PIRSF" id="PIRSF020606">
    <property type="entry name" value="UCP020606"/>
    <property type="match status" value="1"/>
</dbReference>
<reference evidence="2 3" key="1">
    <citation type="submission" date="2016-02" db="EMBL/GenBank/DDBJ databases">
        <authorList>
            <person name="Wen L."/>
            <person name="He K."/>
            <person name="Yang H."/>
        </authorList>
    </citation>
    <scope>NUCLEOTIDE SEQUENCE [LARGE SCALE GENOMIC DNA]</scope>
    <source>
        <strain evidence="2">Trichococcus palustris</strain>
    </source>
</reference>
<gene>
    <name evidence="2" type="ORF">Tpal_2376</name>
</gene>
<feature type="transmembrane region" description="Helical" evidence="1">
    <location>
        <begin position="106"/>
        <end position="123"/>
    </location>
</feature>
<dbReference type="InterPro" id="IPR058534">
    <property type="entry name" value="YjdF"/>
</dbReference>
<dbReference type="RefSeq" id="WP_087033928.1">
    <property type="nucleotide sequence ID" value="NZ_FJNE01000008.1"/>
</dbReference>
<organism evidence="2 3">
    <name type="scientific">Trichococcus palustris</name>
    <dbReference type="NCBI Taxonomy" id="140314"/>
    <lineage>
        <taxon>Bacteria</taxon>
        <taxon>Bacillati</taxon>
        <taxon>Bacillota</taxon>
        <taxon>Bacilli</taxon>
        <taxon>Lactobacillales</taxon>
        <taxon>Carnobacteriaceae</taxon>
        <taxon>Trichococcus</taxon>
    </lineage>
</organism>
<dbReference type="AlphaFoldDB" id="A0A143YV57"/>
<feature type="transmembrane region" description="Helical" evidence="1">
    <location>
        <begin position="62"/>
        <end position="83"/>
    </location>
</feature>
<evidence type="ECO:0000256" key="1">
    <source>
        <dbReference type="SAM" id="Phobius"/>
    </source>
</evidence>
<keyword evidence="1" id="KW-1133">Transmembrane helix</keyword>